<dbReference type="RefSeq" id="WP_086113852.1">
    <property type="nucleotide sequence ID" value="NZ_CAWNHF010000136.1"/>
</dbReference>
<protein>
    <submittedName>
        <fullName evidence="1">Uncharacterized protein</fullName>
    </submittedName>
</protein>
<sequence>MFDKYRSVTENGIVTLYYKPEERGEEEIVISLPATSIVDRADRGDWDEQNALAFQLLMAWLKTLPTGQPIDDIRFFRWIVAHVWVKEQKEKHHGKAIFKLENSSVVFPLFLSTERSALANNIEGALIARFGHEQGIKNAVIFYQQMLVGSPGQGLSLSDFGKHVLTELHRGFIEEGIPQMAFNKPEVFH</sequence>
<reference evidence="1 2" key="1">
    <citation type="submission" date="2017-01" db="EMBL/GenBank/DDBJ databases">
        <title>Deconstructing symbiosis and pathogenesis requirements using a combined genomic-metabolomic approach.</title>
        <authorList>
            <person name="Tobias N.J."/>
            <person name="Wolff H."/>
            <person name="Djahanschiri B."/>
            <person name="Ebersberger I."/>
            <person name="Bode H.B."/>
        </authorList>
    </citation>
    <scope>NUCLEOTIDE SEQUENCE [LARGE SCALE GENOMIC DNA]</scope>
    <source>
        <strain evidence="1 2">DSM 4764</strain>
    </source>
</reference>
<dbReference type="STRING" id="40578.Xbed_03177"/>
<comment type="caution">
    <text evidence="1">The sequence shown here is derived from an EMBL/GenBank/DDBJ whole genome shotgun (WGS) entry which is preliminary data.</text>
</comment>
<name>A0A1Y2SKR9_9GAMM</name>
<dbReference type="EMBL" id="MUBK01000031">
    <property type="protein sequence ID" value="OTA18178.1"/>
    <property type="molecule type" value="Genomic_DNA"/>
</dbReference>
<accession>A0A1Y2SKR9</accession>
<proteinExistence type="predicted"/>
<organism evidence="1 2">
    <name type="scientific">Xenorhabdus beddingii</name>
    <dbReference type="NCBI Taxonomy" id="40578"/>
    <lineage>
        <taxon>Bacteria</taxon>
        <taxon>Pseudomonadati</taxon>
        <taxon>Pseudomonadota</taxon>
        <taxon>Gammaproteobacteria</taxon>
        <taxon>Enterobacterales</taxon>
        <taxon>Morganellaceae</taxon>
        <taxon>Xenorhabdus</taxon>
    </lineage>
</organism>
<dbReference type="OrthoDB" id="6434096at2"/>
<dbReference type="AlphaFoldDB" id="A0A1Y2SKR9"/>
<gene>
    <name evidence="1" type="ORF">Xbed_03177</name>
</gene>
<evidence type="ECO:0000313" key="2">
    <source>
        <dbReference type="Proteomes" id="UP000194204"/>
    </source>
</evidence>
<evidence type="ECO:0000313" key="1">
    <source>
        <dbReference type="EMBL" id="OTA18178.1"/>
    </source>
</evidence>
<dbReference type="Proteomes" id="UP000194204">
    <property type="component" value="Unassembled WGS sequence"/>
</dbReference>
<keyword evidence="2" id="KW-1185">Reference proteome</keyword>